<evidence type="ECO:0008006" key="3">
    <source>
        <dbReference type="Google" id="ProtNLM"/>
    </source>
</evidence>
<proteinExistence type="predicted"/>
<evidence type="ECO:0000313" key="2">
    <source>
        <dbReference type="Proteomes" id="UP001164746"/>
    </source>
</evidence>
<sequence length="132" mass="15586">MRKHKDENSHHWPECFEVFNREDALKEHLHQKHGWRSFKQPSDNQEAGGTLKKLEIDRVNVYNIEKTGERRIEKFKTTASYYTVRIKDQEIQGLSTILKTLTTILQSILEHITEMIPTTELVRLSIDNPELD</sequence>
<name>A0ABY7DBC8_MYAAR</name>
<reference evidence="1" key="1">
    <citation type="submission" date="2022-11" db="EMBL/GenBank/DDBJ databases">
        <title>Centuries of genome instability and evolution in soft-shell clam transmissible cancer (bioRxiv).</title>
        <authorList>
            <person name="Hart S.F.M."/>
            <person name="Yonemitsu M.A."/>
            <person name="Giersch R.M."/>
            <person name="Beal B.F."/>
            <person name="Arriagada G."/>
            <person name="Davis B.W."/>
            <person name="Ostrander E.A."/>
            <person name="Goff S.P."/>
            <person name="Metzger M.J."/>
        </authorList>
    </citation>
    <scope>NUCLEOTIDE SEQUENCE</scope>
    <source>
        <strain evidence="1">MELC-2E11</strain>
        <tissue evidence="1">Siphon/mantle</tissue>
    </source>
</reference>
<dbReference type="Proteomes" id="UP001164746">
    <property type="component" value="Chromosome 1"/>
</dbReference>
<protein>
    <recommendedName>
        <fullName evidence="3">C2H2-type domain-containing protein</fullName>
    </recommendedName>
</protein>
<gene>
    <name evidence="1" type="ORF">MAR_006377</name>
</gene>
<organism evidence="1 2">
    <name type="scientific">Mya arenaria</name>
    <name type="common">Soft-shell clam</name>
    <dbReference type="NCBI Taxonomy" id="6604"/>
    <lineage>
        <taxon>Eukaryota</taxon>
        <taxon>Metazoa</taxon>
        <taxon>Spiralia</taxon>
        <taxon>Lophotrochozoa</taxon>
        <taxon>Mollusca</taxon>
        <taxon>Bivalvia</taxon>
        <taxon>Autobranchia</taxon>
        <taxon>Heteroconchia</taxon>
        <taxon>Euheterodonta</taxon>
        <taxon>Imparidentia</taxon>
        <taxon>Neoheterodontei</taxon>
        <taxon>Myida</taxon>
        <taxon>Myoidea</taxon>
        <taxon>Myidae</taxon>
        <taxon>Mya</taxon>
    </lineage>
</organism>
<evidence type="ECO:0000313" key="1">
    <source>
        <dbReference type="EMBL" id="WAQ93906.1"/>
    </source>
</evidence>
<accession>A0ABY7DBC8</accession>
<dbReference type="EMBL" id="CP111012">
    <property type="protein sequence ID" value="WAQ93906.1"/>
    <property type="molecule type" value="Genomic_DNA"/>
</dbReference>
<keyword evidence="2" id="KW-1185">Reference proteome</keyword>